<keyword evidence="2" id="KW-1185">Reference proteome</keyword>
<name>A0A2H3AP20_9AGAR</name>
<sequence>MARPTFHWVYITRLSDNDDDVADVIITSYLMILPPSRNSPPAACSCMALECIPRKGSSGQFTRASSNRTS</sequence>
<dbReference type="AlphaFoldDB" id="A0A2H3AP20"/>
<dbReference type="Proteomes" id="UP000218334">
    <property type="component" value="Unassembled WGS sequence"/>
</dbReference>
<accession>A0A2H3AP20</accession>
<evidence type="ECO:0000313" key="1">
    <source>
        <dbReference type="EMBL" id="PBK60571.1"/>
    </source>
</evidence>
<proteinExistence type="predicted"/>
<protein>
    <submittedName>
        <fullName evidence="1">Uncharacterized protein</fullName>
    </submittedName>
</protein>
<evidence type="ECO:0000313" key="2">
    <source>
        <dbReference type="Proteomes" id="UP000218334"/>
    </source>
</evidence>
<dbReference type="EMBL" id="KZ293485">
    <property type="protein sequence ID" value="PBK60571.1"/>
    <property type="molecule type" value="Genomic_DNA"/>
</dbReference>
<gene>
    <name evidence="1" type="ORF">ARMSODRAFT_966001</name>
</gene>
<reference evidence="2" key="1">
    <citation type="journal article" date="2017" name="Nat. Ecol. Evol.">
        <title>Genome expansion and lineage-specific genetic innovations in the forest pathogenic fungi Armillaria.</title>
        <authorList>
            <person name="Sipos G."/>
            <person name="Prasanna A.N."/>
            <person name="Walter M.C."/>
            <person name="O'Connor E."/>
            <person name="Balint B."/>
            <person name="Krizsan K."/>
            <person name="Kiss B."/>
            <person name="Hess J."/>
            <person name="Varga T."/>
            <person name="Slot J."/>
            <person name="Riley R."/>
            <person name="Boka B."/>
            <person name="Rigling D."/>
            <person name="Barry K."/>
            <person name="Lee J."/>
            <person name="Mihaltcheva S."/>
            <person name="LaButti K."/>
            <person name="Lipzen A."/>
            <person name="Waldron R."/>
            <person name="Moloney N.M."/>
            <person name="Sperisen C."/>
            <person name="Kredics L."/>
            <person name="Vagvoelgyi C."/>
            <person name="Patrignani A."/>
            <person name="Fitzpatrick D."/>
            <person name="Nagy I."/>
            <person name="Doyle S."/>
            <person name="Anderson J.B."/>
            <person name="Grigoriev I.V."/>
            <person name="Gueldener U."/>
            <person name="Muensterkoetter M."/>
            <person name="Nagy L.G."/>
        </authorList>
    </citation>
    <scope>NUCLEOTIDE SEQUENCE [LARGE SCALE GENOMIC DNA]</scope>
    <source>
        <strain evidence="2">28-4</strain>
    </source>
</reference>
<organism evidence="1 2">
    <name type="scientific">Armillaria solidipes</name>
    <dbReference type="NCBI Taxonomy" id="1076256"/>
    <lineage>
        <taxon>Eukaryota</taxon>
        <taxon>Fungi</taxon>
        <taxon>Dikarya</taxon>
        <taxon>Basidiomycota</taxon>
        <taxon>Agaricomycotina</taxon>
        <taxon>Agaricomycetes</taxon>
        <taxon>Agaricomycetidae</taxon>
        <taxon>Agaricales</taxon>
        <taxon>Marasmiineae</taxon>
        <taxon>Physalacriaceae</taxon>
        <taxon>Armillaria</taxon>
    </lineage>
</organism>